<dbReference type="AlphaFoldDB" id="A0A1F5ZV66"/>
<evidence type="ECO:0000256" key="3">
    <source>
        <dbReference type="ARBA" id="ARBA00023274"/>
    </source>
</evidence>
<dbReference type="PANTHER" id="PTHR15893">
    <property type="entry name" value="RIBOSOMAL PROTEIN L27"/>
    <property type="match status" value="1"/>
</dbReference>
<dbReference type="PROSITE" id="PS00831">
    <property type="entry name" value="RIBOSOMAL_L27"/>
    <property type="match status" value="1"/>
</dbReference>
<keyword evidence="3" id="KW-0687">Ribonucleoprotein</keyword>
<dbReference type="PRINTS" id="PR00063">
    <property type="entry name" value="RIBOSOMALL27"/>
</dbReference>
<dbReference type="GO" id="GO:0006412">
    <property type="term" value="P:translation"/>
    <property type="evidence" value="ECO:0007669"/>
    <property type="project" value="InterPro"/>
</dbReference>
<evidence type="ECO:0000313" key="6">
    <source>
        <dbReference type="EMBL" id="OGG16244.1"/>
    </source>
</evidence>
<accession>A0A1F5ZV66</accession>
<gene>
    <name evidence="6" type="primary">rpmA</name>
    <name evidence="6" type="ORF">A3D77_02170</name>
</gene>
<protein>
    <recommendedName>
        <fullName evidence="4">Large ribosomal subunit protein bL27</fullName>
    </recommendedName>
    <alternativeName>
        <fullName evidence="5">50S ribosomal protein L27</fullName>
    </alternativeName>
</protein>
<dbReference type="Gene3D" id="2.40.50.100">
    <property type="match status" value="1"/>
</dbReference>
<evidence type="ECO:0000256" key="4">
    <source>
        <dbReference type="ARBA" id="ARBA00035175"/>
    </source>
</evidence>
<dbReference type="Proteomes" id="UP000176923">
    <property type="component" value="Unassembled WGS sequence"/>
</dbReference>
<keyword evidence="2 6" id="KW-0689">Ribosomal protein</keyword>
<dbReference type="EMBL" id="MFJL01000014">
    <property type="protein sequence ID" value="OGG16244.1"/>
    <property type="molecule type" value="Genomic_DNA"/>
</dbReference>
<dbReference type="GO" id="GO:0003735">
    <property type="term" value="F:structural constituent of ribosome"/>
    <property type="evidence" value="ECO:0007669"/>
    <property type="project" value="InterPro"/>
</dbReference>
<comment type="similarity">
    <text evidence="1">Belongs to the bacterial ribosomal protein bL27 family.</text>
</comment>
<dbReference type="InterPro" id="IPR001684">
    <property type="entry name" value="Ribosomal_bL27"/>
</dbReference>
<name>A0A1F5ZV66_9BACT</name>
<dbReference type="Pfam" id="PF01016">
    <property type="entry name" value="Ribosomal_L27"/>
    <property type="match status" value="1"/>
</dbReference>
<dbReference type="GO" id="GO:0022625">
    <property type="term" value="C:cytosolic large ribosomal subunit"/>
    <property type="evidence" value="ECO:0007669"/>
    <property type="project" value="TreeGrafter"/>
</dbReference>
<dbReference type="STRING" id="1798382.A3D77_02170"/>
<comment type="caution">
    <text evidence="6">The sequence shown here is derived from an EMBL/GenBank/DDBJ whole genome shotgun (WGS) entry which is preliminary data.</text>
</comment>
<dbReference type="InterPro" id="IPR018261">
    <property type="entry name" value="Ribosomal_bL27_CS"/>
</dbReference>
<dbReference type="PANTHER" id="PTHR15893:SF0">
    <property type="entry name" value="LARGE RIBOSOMAL SUBUNIT PROTEIN BL27M"/>
    <property type="match status" value="1"/>
</dbReference>
<evidence type="ECO:0000256" key="1">
    <source>
        <dbReference type="ARBA" id="ARBA00010797"/>
    </source>
</evidence>
<proteinExistence type="inferred from homology"/>
<evidence type="ECO:0000256" key="2">
    <source>
        <dbReference type="ARBA" id="ARBA00022980"/>
    </source>
</evidence>
<evidence type="ECO:0000313" key="7">
    <source>
        <dbReference type="Proteomes" id="UP000176923"/>
    </source>
</evidence>
<sequence>MAHIKTGGATKGNRDSISKRLGVKLFGGEKVINGNIIIRQRGTQVHAGVGTKHGKDF</sequence>
<dbReference type="SUPFAM" id="SSF110324">
    <property type="entry name" value="Ribosomal L27 protein-like"/>
    <property type="match status" value="1"/>
</dbReference>
<evidence type="ECO:0000256" key="5">
    <source>
        <dbReference type="ARBA" id="ARBA00035477"/>
    </source>
</evidence>
<reference evidence="6 7" key="1">
    <citation type="journal article" date="2016" name="Nat. Commun.">
        <title>Thousands of microbial genomes shed light on interconnected biogeochemical processes in an aquifer system.</title>
        <authorList>
            <person name="Anantharaman K."/>
            <person name="Brown C.T."/>
            <person name="Hug L.A."/>
            <person name="Sharon I."/>
            <person name="Castelle C.J."/>
            <person name="Probst A.J."/>
            <person name="Thomas B.C."/>
            <person name="Singh A."/>
            <person name="Wilkins M.J."/>
            <person name="Karaoz U."/>
            <person name="Brodie E.L."/>
            <person name="Williams K.H."/>
            <person name="Hubbard S.S."/>
            <person name="Banfield J.F."/>
        </authorList>
    </citation>
    <scope>NUCLEOTIDE SEQUENCE [LARGE SCALE GENOMIC DNA]</scope>
</reference>
<feature type="non-terminal residue" evidence="6">
    <location>
        <position position="57"/>
    </location>
</feature>
<organism evidence="6 7">
    <name type="scientific">Candidatus Gottesmanbacteria bacterium RIFCSPHIGHO2_02_FULL_39_11</name>
    <dbReference type="NCBI Taxonomy" id="1798382"/>
    <lineage>
        <taxon>Bacteria</taxon>
        <taxon>Candidatus Gottesmaniibacteriota</taxon>
    </lineage>
</organism>